<dbReference type="Proteomes" id="UP001321749">
    <property type="component" value="Unassembled WGS sequence"/>
</dbReference>
<gene>
    <name evidence="3" type="ORF">QBC42DRAFT_342114</name>
</gene>
<name>A0AAV9H8S6_9PEZI</name>
<evidence type="ECO:0000313" key="4">
    <source>
        <dbReference type="Proteomes" id="UP001321749"/>
    </source>
</evidence>
<reference evidence="3" key="1">
    <citation type="journal article" date="2023" name="Mol. Phylogenet. Evol.">
        <title>Genome-scale phylogeny and comparative genomics of the fungal order Sordariales.</title>
        <authorList>
            <person name="Hensen N."/>
            <person name="Bonometti L."/>
            <person name="Westerberg I."/>
            <person name="Brannstrom I.O."/>
            <person name="Guillou S."/>
            <person name="Cros-Aarteil S."/>
            <person name="Calhoun S."/>
            <person name="Haridas S."/>
            <person name="Kuo A."/>
            <person name="Mondo S."/>
            <person name="Pangilinan J."/>
            <person name="Riley R."/>
            <person name="LaButti K."/>
            <person name="Andreopoulos B."/>
            <person name="Lipzen A."/>
            <person name="Chen C."/>
            <person name="Yan M."/>
            <person name="Daum C."/>
            <person name="Ng V."/>
            <person name="Clum A."/>
            <person name="Steindorff A."/>
            <person name="Ohm R.A."/>
            <person name="Martin F."/>
            <person name="Silar P."/>
            <person name="Natvig D.O."/>
            <person name="Lalanne C."/>
            <person name="Gautier V."/>
            <person name="Ament-Velasquez S.L."/>
            <person name="Kruys A."/>
            <person name="Hutchinson M.I."/>
            <person name="Powell A.J."/>
            <person name="Barry K."/>
            <person name="Miller A.N."/>
            <person name="Grigoriev I.V."/>
            <person name="Debuchy R."/>
            <person name="Gladieux P."/>
            <person name="Hiltunen Thoren M."/>
            <person name="Johannesson H."/>
        </authorList>
    </citation>
    <scope>NUCLEOTIDE SEQUENCE</scope>
    <source>
        <strain evidence="3">PSN324</strain>
    </source>
</reference>
<proteinExistence type="predicted"/>
<reference evidence="3" key="2">
    <citation type="submission" date="2023-06" db="EMBL/GenBank/DDBJ databases">
        <authorList>
            <consortium name="Lawrence Berkeley National Laboratory"/>
            <person name="Mondo S.J."/>
            <person name="Hensen N."/>
            <person name="Bonometti L."/>
            <person name="Westerberg I."/>
            <person name="Brannstrom I.O."/>
            <person name="Guillou S."/>
            <person name="Cros-Aarteil S."/>
            <person name="Calhoun S."/>
            <person name="Haridas S."/>
            <person name="Kuo A."/>
            <person name="Pangilinan J."/>
            <person name="Riley R."/>
            <person name="Labutti K."/>
            <person name="Andreopoulos B."/>
            <person name="Lipzen A."/>
            <person name="Chen C."/>
            <person name="Yanf M."/>
            <person name="Daum C."/>
            <person name="Ng V."/>
            <person name="Clum A."/>
            <person name="Steindorff A."/>
            <person name="Ohm R."/>
            <person name="Martin F."/>
            <person name="Silar P."/>
            <person name="Natvig D."/>
            <person name="Lalanne C."/>
            <person name="Gautier V."/>
            <person name="Ament-Velasquez S.L."/>
            <person name="Kruys A."/>
            <person name="Hutchinson M.I."/>
            <person name="Powell A.J."/>
            <person name="Barry K."/>
            <person name="Miller A.N."/>
            <person name="Grigoriev I.V."/>
            <person name="Debuchy R."/>
            <person name="Gladieux P."/>
            <person name="Thoren M.H."/>
            <person name="Johannesson H."/>
        </authorList>
    </citation>
    <scope>NUCLEOTIDE SEQUENCE</scope>
    <source>
        <strain evidence="3">PSN324</strain>
    </source>
</reference>
<feature type="region of interest" description="Disordered" evidence="1">
    <location>
        <begin position="156"/>
        <end position="178"/>
    </location>
</feature>
<dbReference type="EMBL" id="MU865159">
    <property type="protein sequence ID" value="KAK4456848.1"/>
    <property type="molecule type" value="Genomic_DNA"/>
</dbReference>
<dbReference type="Pfam" id="PF20150">
    <property type="entry name" value="2EXR"/>
    <property type="match status" value="1"/>
</dbReference>
<accession>A0AAV9H8S6</accession>
<evidence type="ECO:0000256" key="1">
    <source>
        <dbReference type="SAM" id="MobiDB-lite"/>
    </source>
</evidence>
<organism evidence="3 4">
    <name type="scientific">Cladorrhinum samala</name>
    <dbReference type="NCBI Taxonomy" id="585594"/>
    <lineage>
        <taxon>Eukaryota</taxon>
        <taxon>Fungi</taxon>
        <taxon>Dikarya</taxon>
        <taxon>Ascomycota</taxon>
        <taxon>Pezizomycotina</taxon>
        <taxon>Sordariomycetes</taxon>
        <taxon>Sordariomycetidae</taxon>
        <taxon>Sordariales</taxon>
        <taxon>Podosporaceae</taxon>
        <taxon>Cladorrhinum</taxon>
    </lineage>
</organism>
<evidence type="ECO:0000313" key="3">
    <source>
        <dbReference type="EMBL" id="KAK4456848.1"/>
    </source>
</evidence>
<feature type="domain" description="2EXR" evidence="2">
    <location>
        <begin position="6"/>
        <end position="79"/>
    </location>
</feature>
<dbReference type="InterPro" id="IPR045518">
    <property type="entry name" value="2EXR"/>
</dbReference>
<evidence type="ECO:0000259" key="2">
    <source>
        <dbReference type="Pfam" id="PF20150"/>
    </source>
</evidence>
<comment type="caution">
    <text evidence="3">The sequence shown here is derived from an EMBL/GenBank/DDBJ whole genome shotgun (WGS) entry which is preliminary data.</text>
</comment>
<sequence length="238" mass="27012">MTLTQFTYFPLLPTELRLLIWRASLSPRAVTLTSLALPLSSPTPPPITLSVSRESRSESLRFYITLGPGIYFHPSLDTLYIPRSTGGFLGYADQARDFGTLPIPGLSKIQKVAVDYVLPEIRREWEAYSKFCLVRGFKGLREGGLVIGTERERLPVGETQDGGHQHQQQSQMELREPRGDKEGVRRIMEIVRESFRVEGVGEDGKRWEVEEGLARDEWGKFEIDTGLELRPLVRVVRV</sequence>
<keyword evidence="4" id="KW-1185">Reference proteome</keyword>
<protein>
    <recommendedName>
        <fullName evidence="2">2EXR domain-containing protein</fullName>
    </recommendedName>
</protein>
<dbReference type="PANTHER" id="PTHR35910:SF6">
    <property type="entry name" value="2EXR DOMAIN-CONTAINING PROTEIN"/>
    <property type="match status" value="1"/>
</dbReference>
<dbReference type="PANTHER" id="PTHR35910">
    <property type="entry name" value="2EXR DOMAIN-CONTAINING PROTEIN"/>
    <property type="match status" value="1"/>
</dbReference>
<dbReference type="AlphaFoldDB" id="A0AAV9H8S6"/>